<dbReference type="Proteomes" id="UP000198670">
    <property type="component" value="Unassembled WGS sequence"/>
</dbReference>
<dbReference type="RefSeq" id="WP_090628077.1">
    <property type="nucleotide sequence ID" value="NZ_FOQO01000007.1"/>
</dbReference>
<dbReference type="OrthoDB" id="128918at2"/>
<accession>A0A1I3N4P8</accession>
<proteinExistence type="predicted"/>
<evidence type="ECO:0000313" key="2">
    <source>
        <dbReference type="EMBL" id="SFJ04201.1"/>
    </source>
</evidence>
<organism evidence="2 3">
    <name type="scientific">Parapedobacter indicus</name>
    <dbReference type="NCBI Taxonomy" id="1477437"/>
    <lineage>
        <taxon>Bacteria</taxon>
        <taxon>Pseudomonadati</taxon>
        <taxon>Bacteroidota</taxon>
        <taxon>Sphingobacteriia</taxon>
        <taxon>Sphingobacteriales</taxon>
        <taxon>Sphingobacteriaceae</taxon>
        <taxon>Parapedobacter</taxon>
    </lineage>
</organism>
<dbReference type="InterPro" id="IPR018720">
    <property type="entry name" value="DUF2249"/>
</dbReference>
<dbReference type="Pfam" id="PF10006">
    <property type="entry name" value="DUF2249"/>
    <property type="match status" value="2"/>
</dbReference>
<evidence type="ECO:0000259" key="1">
    <source>
        <dbReference type="Pfam" id="PF10006"/>
    </source>
</evidence>
<evidence type="ECO:0000313" key="3">
    <source>
        <dbReference type="Proteomes" id="UP000198670"/>
    </source>
</evidence>
<sequence>MIINKHTRVSEVIKVNADSIAAIAALAKPLRKLKNPLLRRVMAPRVTLAEAAAIGGCSMADIRAALEPLGFRFADEMLMESQEERNNIERPDWLAAADEDAVDFFDVREMIESGDDPLRAIVQRYGALPTGNLLCIVNSFVPYPLINLLGKKGAKSFVETVGDKVYHTWFFKRDAFAKPTETPAADRVMMHDSPSFDRILATYAEAKLVRLDVRSLPMPQPMEAILETLPTLSPGQALYVQHKRVPLHLLEELADQAYVAHIHEVGAGDVKLLIVPRV</sequence>
<dbReference type="AlphaFoldDB" id="A0A1I3N4P8"/>
<dbReference type="Gene3D" id="1.10.3910.10">
    <property type="entry name" value="SP0561-like"/>
    <property type="match status" value="1"/>
</dbReference>
<dbReference type="InterPro" id="IPR038062">
    <property type="entry name" value="ScdA-like_N_sf"/>
</dbReference>
<keyword evidence="3" id="KW-1185">Reference proteome</keyword>
<dbReference type="STRING" id="1477437.SAMN05444682_10797"/>
<reference evidence="2 3" key="1">
    <citation type="submission" date="2016-10" db="EMBL/GenBank/DDBJ databases">
        <authorList>
            <person name="de Groot N.N."/>
        </authorList>
    </citation>
    <scope>NUCLEOTIDE SEQUENCE [LARGE SCALE GENOMIC DNA]</scope>
    <source>
        <strain evidence="2 3">RK1</strain>
    </source>
</reference>
<dbReference type="EMBL" id="FOQO01000007">
    <property type="protein sequence ID" value="SFJ04201.1"/>
    <property type="molecule type" value="Genomic_DNA"/>
</dbReference>
<name>A0A1I3N4P8_9SPHI</name>
<feature type="domain" description="DUF2249" evidence="1">
    <location>
        <begin position="105"/>
        <end position="170"/>
    </location>
</feature>
<gene>
    <name evidence="2" type="ORF">SAMN05444682_10797</name>
</gene>
<dbReference type="SUPFAM" id="SSF140683">
    <property type="entry name" value="SP0561-like"/>
    <property type="match status" value="1"/>
</dbReference>
<protein>
    <recommendedName>
        <fullName evidence="1">DUF2249 domain-containing protein</fullName>
    </recommendedName>
</protein>
<feature type="domain" description="DUF2249" evidence="1">
    <location>
        <begin position="211"/>
        <end position="274"/>
    </location>
</feature>